<feature type="non-terminal residue" evidence="2">
    <location>
        <position position="649"/>
    </location>
</feature>
<protein>
    <submittedName>
        <fullName evidence="2">LPS-assembly protein LptD</fullName>
    </submittedName>
</protein>
<name>A0A7V2SVY9_9BACT</name>
<dbReference type="InterPro" id="IPR050218">
    <property type="entry name" value="LptD"/>
</dbReference>
<dbReference type="GO" id="GO:1990351">
    <property type="term" value="C:transporter complex"/>
    <property type="evidence" value="ECO:0007669"/>
    <property type="project" value="TreeGrafter"/>
</dbReference>
<dbReference type="EMBL" id="DRND01000288">
    <property type="protein sequence ID" value="HFC46956.1"/>
    <property type="molecule type" value="Genomic_DNA"/>
</dbReference>
<dbReference type="InterPro" id="IPR007543">
    <property type="entry name" value="LptD_C"/>
</dbReference>
<evidence type="ECO:0000259" key="1">
    <source>
        <dbReference type="Pfam" id="PF04453"/>
    </source>
</evidence>
<dbReference type="Gene3D" id="2.60.450.10">
    <property type="entry name" value="Lipopolysaccharide (LPS) transport protein A like domain"/>
    <property type="match status" value="1"/>
</dbReference>
<dbReference type="Pfam" id="PF04453">
    <property type="entry name" value="LptD"/>
    <property type="match status" value="1"/>
</dbReference>
<accession>A0A7V2SVY9</accession>
<comment type="caution">
    <text evidence="2">The sequence shown here is derived from an EMBL/GenBank/DDBJ whole genome shotgun (WGS) entry which is preliminary data.</text>
</comment>
<gene>
    <name evidence="2" type="ORF">ENJ63_03655</name>
</gene>
<dbReference type="GO" id="GO:0061024">
    <property type="term" value="P:membrane organization"/>
    <property type="evidence" value="ECO:0007669"/>
    <property type="project" value="InterPro"/>
</dbReference>
<reference evidence="2" key="1">
    <citation type="journal article" date="2020" name="mSystems">
        <title>Genome- and Community-Level Interaction Insights into Carbon Utilization and Element Cycling Functions of Hydrothermarchaeota in Hydrothermal Sediment.</title>
        <authorList>
            <person name="Zhou Z."/>
            <person name="Liu Y."/>
            <person name="Xu W."/>
            <person name="Pan J."/>
            <person name="Luo Z.H."/>
            <person name="Li M."/>
        </authorList>
    </citation>
    <scope>NUCLEOTIDE SEQUENCE [LARGE SCALE GENOMIC DNA]</scope>
    <source>
        <strain evidence="2">HyVt-503</strain>
    </source>
</reference>
<evidence type="ECO:0000313" key="2">
    <source>
        <dbReference type="EMBL" id="HFC46956.1"/>
    </source>
</evidence>
<dbReference type="GO" id="GO:0009279">
    <property type="term" value="C:cell outer membrane"/>
    <property type="evidence" value="ECO:0007669"/>
    <property type="project" value="TreeGrafter"/>
</dbReference>
<sequence length="649" mass="74639">MRLNPLWVIVLVLIGIPWPGPRPAYSKAKIEGRYTGPRDARAHAERDSLDHPGKWTISAQRLIFYHASNVVVGEGSVVVKNKDMVIKGDRITFNWKSGEAVAYGGVAIEIGRDRIYASSGRFNVKSGIGELESARLFLSGNHLHIEAKELEKKGLQEYEARDAVISTCSPPKQAWSFACKRLALDEDGMVTAWGTKFRVRSMPILYSPWVKVPLNKYKKSGLLIPSISTSKRNGFGINVPYYLVLNDSADMTFYQNPISKRGWMQGVEFRYMASQESRGIIRYNFLIDTENDHDFNGDGYSRENEKRWWLRAKFNQELPYGFKGLADIDLISDMDYLQEFDYGPMGYGRTDRTFHRFFHRFLADDSDLIRPSYVQAQKETSDSFIGAQLRYNDNQIPGDQDSTIQTLPRVNLKGFKKRIGLEDSRLPFPIYASYDVSYVNYWREEGLKEQRIYAAPTLEAPLNLFNAVDLTLGTTLEERFFRVEGGSYTIKNKLSPRFDLDATTTLEHFYGLGHAMRHSIRPRLLYTYRPHNSQASLPDIDELDRLPGENRITLELLSFLTKKSEAGAYHDLLRFKVRESYEMEGKSLPTRYRAKGRHFSDIYGEVELYLGNTFLRYDTTYNVYGDGFTSYNIWAHGSIWRISSMDLAY</sequence>
<organism evidence="2">
    <name type="scientific">Dissulfuribacter thermophilus</name>
    <dbReference type="NCBI Taxonomy" id="1156395"/>
    <lineage>
        <taxon>Bacteria</taxon>
        <taxon>Pseudomonadati</taxon>
        <taxon>Thermodesulfobacteriota</taxon>
        <taxon>Dissulfuribacteria</taxon>
        <taxon>Dissulfuribacterales</taxon>
        <taxon>Dissulfuribacteraceae</taxon>
        <taxon>Dissulfuribacter</taxon>
    </lineage>
</organism>
<proteinExistence type="predicted"/>
<dbReference type="PANTHER" id="PTHR30189:SF1">
    <property type="entry name" value="LPS-ASSEMBLY PROTEIN LPTD"/>
    <property type="match status" value="1"/>
</dbReference>
<dbReference type="PANTHER" id="PTHR30189">
    <property type="entry name" value="LPS-ASSEMBLY PROTEIN"/>
    <property type="match status" value="1"/>
</dbReference>
<dbReference type="AlphaFoldDB" id="A0A7V2SVY9"/>
<dbReference type="Proteomes" id="UP000885797">
    <property type="component" value="Unassembled WGS sequence"/>
</dbReference>
<feature type="domain" description="LptD C-terminal" evidence="1">
    <location>
        <begin position="306"/>
        <end position="633"/>
    </location>
</feature>